<evidence type="ECO:0000313" key="3">
    <source>
        <dbReference type="Proteomes" id="UP001162156"/>
    </source>
</evidence>
<organism evidence="2 3">
    <name type="scientific">Rhamnusium bicolor</name>
    <dbReference type="NCBI Taxonomy" id="1586634"/>
    <lineage>
        <taxon>Eukaryota</taxon>
        <taxon>Metazoa</taxon>
        <taxon>Ecdysozoa</taxon>
        <taxon>Arthropoda</taxon>
        <taxon>Hexapoda</taxon>
        <taxon>Insecta</taxon>
        <taxon>Pterygota</taxon>
        <taxon>Neoptera</taxon>
        <taxon>Endopterygota</taxon>
        <taxon>Coleoptera</taxon>
        <taxon>Polyphaga</taxon>
        <taxon>Cucujiformia</taxon>
        <taxon>Chrysomeloidea</taxon>
        <taxon>Cerambycidae</taxon>
        <taxon>Lepturinae</taxon>
        <taxon>Rhagiini</taxon>
        <taxon>Rhamnusium</taxon>
    </lineage>
</organism>
<keyword evidence="3" id="KW-1185">Reference proteome</keyword>
<sequence length="85" mass="10046">MIDPPPRKSIYKMVDELSLLKHHNDELEKVIIAQNEKFAELQKQHGLLEDQLKAMNKVLLTFLTEDQIKLLEEDRVSNYRNDTIK</sequence>
<name>A0AAV8WSF7_9CUCU</name>
<dbReference type="Proteomes" id="UP001162156">
    <property type="component" value="Unassembled WGS sequence"/>
</dbReference>
<reference evidence="2" key="1">
    <citation type="journal article" date="2023" name="Insect Mol. Biol.">
        <title>Genome sequencing provides insights into the evolution of gene families encoding plant cell wall-degrading enzymes in longhorned beetles.</title>
        <authorList>
            <person name="Shin N.R."/>
            <person name="Okamura Y."/>
            <person name="Kirsch R."/>
            <person name="Pauchet Y."/>
        </authorList>
    </citation>
    <scope>NUCLEOTIDE SEQUENCE</scope>
    <source>
        <strain evidence="2">RBIC_L_NR</strain>
    </source>
</reference>
<comment type="caution">
    <text evidence="2">The sequence shown here is derived from an EMBL/GenBank/DDBJ whole genome shotgun (WGS) entry which is preliminary data.</text>
</comment>
<evidence type="ECO:0000256" key="1">
    <source>
        <dbReference type="SAM" id="Coils"/>
    </source>
</evidence>
<dbReference type="EMBL" id="JANEYF010004983">
    <property type="protein sequence ID" value="KAJ8929492.1"/>
    <property type="molecule type" value="Genomic_DNA"/>
</dbReference>
<dbReference type="AlphaFoldDB" id="A0AAV8WSF7"/>
<evidence type="ECO:0000313" key="2">
    <source>
        <dbReference type="EMBL" id="KAJ8929492.1"/>
    </source>
</evidence>
<proteinExistence type="predicted"/>
<accession>A0AAV8WSF7</accession>
<feature type="coiled-coil region" evidence="1">
    <location>
        <begin position="24"/>
        <end position="58"/>
    </location>
</feature>
<gene>
    <name evidence="2" type="ORF">NQ314_017824</name>
</gene>
<keyword evidence="1" id="KW-0175">Coiled coil</keyword>
<protein>
    <submittedName>
        <fullName evidence="2">Uncharacterized protein</fullName>
    </submittedName>
</protein>